<dbReference type="InterPro" id="IPR004474">
    <property type="entry name" value="LytR_CpsA_psr"/>
</dbReference>
<dbReference type="NCBIfam" id="TIGR00350">
    <property type="entry name" value="lytR_cpsA_psr"/>
    <property type="match status" value="1"/>
</dbReference>
<feature type="transmembrane region" description="Helical" evidence="3">
    <location>
        <begin position="111"/>
        <end position="132"/>
    </location>
</feature>
<keyword evidence="3" id="KW-0472">Membrane</keyword>
<feature type="region of interest" description="Disordered" evidence="2">
    <location>
        <begin position="422"/>
        <end position="494"/>
    </location>
</feature>
<evidence type="ECO:0000256" key="3">
    <source>
        <dbReference type="SAM" id="Phobius"/>
    </source>
</evidence>
<proteinExistence type="inferred from homology"/>
<evidence type="ECO:0000256" key="2">
    <source>
        <dbReference type="SAM" id="MobiDB-lite"/>
    </source>
</evidence>
<keyword evidence="3" id="KW-1133">Transmembrane helix</keyword>
<feature type="domain" description="Cell envelope-related transcriptional attenuator" evidence="4">
    <location>
        <begin position="176"/>
        <end position="348"/>
    </location>
</feature>
<dbReference type="PANTHER" id="PTHR33392:SF6">
    <property type="entry name" value="POLYISOPRENYL-TEICHOIC ACID--PEPTIDOGLYCAN TEICHOIC ACID TRANSFERASE TAGU"/>
    <property type="match status" value="1"/>
</dbReference>
<keyword evidence="3" id="KW-0812">Transmembrane</keyword>
<evidence type="ECO:0000313" key="5">
    <source>
        <dbReference type="EMBL" id="QUC07316.1"/>
    </source>
</evidence>
<feature type="compositionally biased region" description="Low complexity" evidence="2">
    <location>
        <begin position="422"/>
        <end position="452"/>
    </location>
</feature>
<name>A0ABX7Y380_9ACTN</name>
<reference evidence="5 6" key="1">
    <citation type="submission" date="2021-03" db="EMBL/GenBank/DDBJ databases">
        <title>Human Oral Microbial Genomes.</title>
        <authorList>
            <person name="Johnston C.D."/>
            <person name="Chen T."/>
            <person name="Dewhirst F.E."/>
        </authorList>
    </citation>
    <scope>NUCLEOTIDE SEQUENCE [LARGE SCALE GENOMIC DNA]</scope>
    <source>
        <strain evidence="5 6">DSMZ 100122</strain>
    </source>
</reference>
<organism evidence="5 6">
    <name type="scientific">Arachnia rubra</name>
    <dbReference type="NCBI Taxonomy" id="1547448"/>
    <lineage>
        <taxon>Bacteria</taxon>
        <taxon>Bacillati</taxon>
        <taxon>Actinomycetota</taxon>
        <taxon>Actinomycetes</taxon>
        <taxon>Propionibacteriales</taxon>
        <taxon>Propionibacteriaceae</taxon>
        <taxon>Arachnia</taxon>
    </lineage>
</organism>
<comment type="similarity">
    <text evidence="1">Belongs to the LytR/CpsA/Psr (LCP) family.</text>
</comment>
<evidence type="ECO:0000313" key="6">
    <source>
        <dbReference type="Proteomes" id="UP000678513"/>
    </source>
</evidence>
<dbReference type="PANTHER" id="PTHR33392">
    <property type="entry name" value="POLYISOPRENYL-TEICHOIC ACID--PEPTIDOGLYCAN TEICHOIC ACID TRANSFERASE TAGU"/>
    <property type="match status" value="1"/>
</dbReference>
<dbReference type="Pfam" id="PF03816">
    <property type="entry name" value="LytR_cpsA_psr"/>
    <property type="match status" value="1"/>
</dbReference>
<feature type="transmembrane region" description="Helical" evidence="3">
    <location>
        <begin position="81"/>
        <end position="99"/>
    </location>
</feature>
<dbReference type="RefSeq" id="WP_212321703.1">
    <property type="nucleotide sequence ID" value="NZ_AP024463.1"/>
</dbReference>
<keyword evidence="6" id="KW-1185">Reference proteome</keyword>
<feature type="compositionally biased region" description="Basic and acidic residues" evidence="2">
    <location>
        <begin position="462"/>
        <end position="473"/>
    </location>
</feature>
<evidence type="ECO:0000259" key="4">
    <source>
        <dbReference type="Pfam" id="PF03816"/>
    </source>
</evidence>
<feature type="transmembrane region" description="Helical" evidence="3">
    <location>
        <begin position="43"/>
        <end position="61"/>
    </location>
</feature>
<accession>A0ABX7Y380</accession>
<dbReference type="InterPro" id="IPR050922">
    <property type="entry name" value="LytR/CpsA/Psr_CW_biosynth"/>
</dbReference>
<feature type="transmembrane region" description="Helical" evidence="3">
    <location>
        <begin position="12"/>
        <end position="31"/>
    </location>
</feature>
<dbReference type="EMBL" id="CP072384">
    <property type="protein sequence ID" value="QUC07316.1"/>
    <property type="molecule type" value="Genomic_DNA"/>
</dbReference>
<gene>
    <name evidence="5" type="ORF">J5A65_10250</name>
</gene>
<sequence>MPSPDAAVQKRRAVGLIVLTVFLPGAAQFAAGNRRLGRVALRILALLVAAALLVGLGLLFWRGPTVSFLLNGPVTIVMRVLVWLVFLGWLVLLFDAWRLARPPSLPRRARLVLTASCLLLALLAGLGTNLLASAFTAAGHVGDVFPGGGDSQTKHGRYNVLLLGVDAAADREGIRPDSINVASIDANTGRAVVFGLPRNLMGAPFPSTSPLAKLYPNGFRCGEDCMLNGVYTLGQEHADLYPRQEAGLAATKEVVSELLGLELNYYAMVDISGFQRLIDTMGGITLDIGKQVPIGGVGSEIYGWIEPGKGVHLDGYHALWFARSRAGADDYERMVRQKCVMSAMAKQLDPSTVAAKFVDLAEAGSDIVRTDVGTEKLPELVDLAIRGKSLPIDSVNFSPPLIEPASPDLGLIRSTTAEAIAASEAQDSPSTPATSSGSPASSAPVPSTTSASGKDSSPNVKASDKTEASDKTTSEATSSPTPEPGADVAICRVS</sequence>
<protein>
    <submittedName>
        <fullName evidence="5">LCP family protein</fullName>
    </submittedName>
</protein>
<evidence type="ECO:0000256" key="1">
    <source>
        <dbReference type="ARBA" id="ARBA00006068"/>
    </source>
</evidence>
<dbReference type="Proteomes" id="UP000678513">
    <property type="component" value="Chromosome"/>
</dbReference>
<dbReference type="Gene3D" id="3.40.630.190">
    <property type="entry name" value="LCP protein"/>
    <property type="match status" value="1"/>
</dbReference>